<accession>A0A8K0KST8</accession>
<dbReference type="Pfam" id="PF11901">
    <property type="entry name" value="DM9"/>
    <property type="match status" value="1"/>
</dbReference>
<protein>
    <recommendedName>
        <fullName evidence="1">Farnesoic acid O-methyl transferase domain-containing protein</fullName>
    </recommendedName>
</protein>
<feature type="domain" description="Farnesoic acid O-methyl transferase" evidence="1">
    <location>
        <begin position="168"/>
        <end position="298"/>
    </location>
</feature>
<feature type="domain" description="Farnesoic acid O-methyl transferase" evidence="1">
    <location>
        <begin position="30"/>
        <end position="156"/>
    </location>
</feature>
<evidence type="ECO:0000313" key="2">
    <source>
        <dbReference type="EMBL" id="KAG8240222.1"/>
    </source>
</evidence>
<evidence type="ECO:0000313" key="3">
    <source>
        <dbReference type="Proteomes" id="UP000792457"/>
    </source>
</evidence>
<dbReference type="InterPro" id="IPR006616">
    <property type="entry name" value="DM9_repeat"/>
</dbReference>
<dbReference type="PANTHER" id="PTHR36695">
    <property type="entry name" value="AGAP008648-PA"/>
    <property type="match status" value="1"/>
</dbReference>
<dbReference type="PANTHER" id="PTHR36695:SF12">
    <property type="entry name" value="AGAP008648-PA"/>
    <property type="match status" value="1"/>
</dbReference>
<dbReference type="Proteomes" id="UP000792457">
    <property type="component" value="Unassembled WGS sequence"/>
</dbReference>
<keyword evidence="3" id="KW-1185">Reference proteome</keyword>
<proteinExistence type="predicted"/>
<gene>
    <name evidence="2" type="ORF">J437_LFUL004682</name>
</gene>
<dbReference type="SMART" id="SM00696">
    <property type="entry name" value="DM9"/>
    <property type="match status" value="2"/>
</dbReference>
<sequence length="457" mass="49792">MFMVSQIFRVVLDADTTQTSFLQVQTEDRLEYTFFPLNHGSLRFRVKAANDAHLALTTGPTESEPMYEIFLGGWGNTKSALRRDRQKPDKAEAETPNVVTADEEREFWIRWTDGNIQVGHGGQATPFLEYSDPDPFPIGHYGVRTGWGATGEWVIEGSRHITTNDALQYQFWPVPCGAMTVDVRCPSNAHIALISSPTPANHEAHPRIEVFIGGWENSRSAIRRDGVKPDRVTAETPAILTDSTFRRFRVKWNNGTVSVLPGGSASAPILEYHDPDPVGVTHIGVRTAWGSSGNWKIKEGDEAGSAPVVSSGISGIQWVDAAGGELPPGAFAGGKDHDCELYIGQAFHNDALLPGKVQPNHKLCYVPWGGDEHPKEEFKVLCGNGLEWIAGSGTEIPPEAVPGGNAEDGETLYIGRVPHEDTITVGKVHPSHGTCYIPYGGSELGFPEYEILVSRSG</sequence>
<dbReference type="OrthoDB" id="2142040at2759"/>
<name>A0A8K0KST8_LADFU</name>
<dbReference type="Pfam" id="PF12248">
    <property type="entry name" value="Methyltransf_FA"/>
    <property type="match status" value="2"/>
</dbReference>
<dbReference type="AlphaFoldDB" id="A0A8K0KST8"/>
<reference evidence="2" key="2">
    <citation type="submission" date="2017-10" db="EMBL/GenBank/DDBJ databases">
        <title>Ladona fulva Genome sequencing and assembly.</title>
        <authorList>
            <person name="Murali S."/>
            <person name="Richards S."/>
            <person name="Bandaranaike D."/>
            <person name="Bellair M."/>
            <person name="Blankenburg K."/>
            <person name="Chao H."/>
            <person name="Dinh H."/>
            <person name="Doddapaneni H."/>
            <person name="Dugan-Rocha S."/>
            <person name="Elkadiri S."/>
            <person name="Gnanaolivu R."/>
            <person name="Hernandez B."/>
            <person name="Skinner E."/>
            <person name="Javaid M."/>
            <person name="Lee S."/>
            <person name="Li M."/>
            <person name="Ming W."/>
            <person name="Munidasa M."/>
            <person name="Muniz J."/>
            <person name="Nguyen L."/>
            <person name="Hughes D."/>
            <person name="Osuji N."/>
            <person name="Pu L.-L."/>
            <person name="Puazo M."/>
            <person name="Qu C."/>
            <person name="Quiroz J."/>
            <person name="Raj R."/>
            <person name="Weissenberger G."/>
            <person name="Xin Y."/>
            <person name="Zou X."/>
            <person name="Han Y."/>
            <person name="Worley K."/>
            <person name="Muzny D."/>
            <person name="Gibbs R."/>
        </authorList>
    </citation>
    <scope>NUCLEOTIDE SEQUENCE</scope>
    <source>
        <strain evidence="2">Sampled in the wild</strain>
    </source>
</reference>
<evidence type="ECO:0000259" key="1">
    <source>
        <dbReference type="Pfam" id="PF12248"/>
    </source>
</evidence>
<reference evidence="2" key="1">
    <citation type="submission" date="2013-04" db="EMBL/GenBank/DDBJ databases">
        <authorList>
            <person name="Qu J."/>
            <person name="Murali S.C."/>
            <person name="Bandaranaike D."/>
            <person name="Bellair M."/>
            <person name="Blankenburg K."/>
            <person name="Chao H."/>
            <person name="Dinh H."/>
            <person name="Doddapaneni H."/>
            <person name="Downs B."/>
            <person name="Dugan-Rocha S."/>
            <person name="Elkadiri S."/>
            <person name="Gnanaolivu R.D."/>
            <person name="Hernandez B."/>
            <person name="Javaid M."/>
            <person name="Jayaseelan J.C."/>
            <person name="Lee S."/>
            <person name="Li M."/>
            <person name="Ming W."/>
            <person name="Munidasa M."/>
            <person name="Muniz J."/>
            <person name="Nguyen L."/>
            <person name="Ongeri F."/>
            <person name="Osuji N."/>
            <person name="Pu L.-L."/>
            <person name="Puazo M."/>
            <person name="Qu C."/>
            <person name="Quiroz J."/>
            <person name="Raj R."/>
            <person name="Weissenberger G."/>
            <person name="Xin Y."/>
            <person name="Zou X."/>
            <person name="Han Y."/>
            <person name="Richards S."/>
            <person name="Worley K."/>
            <person name="Muzny D."/>
            <person name="Gibbs R."/>
        </authorList>
    </citation>
    <scope>NUCLEOTIDE SEQUENCE</scope>
    <source>
        <strain evidence="2">Sampled in the wild</strain>
    </source>
</reference>
<dbReference type="InterPro" id="IPR022041">
    <property type="entry name" value="Methyltransf_FA"/>
</dbReference>
<organism evidence="2 3">
    <name type="scientific">Ladona fulva</name>
    <name type="common">Scarce chaser dragonfly</name>
    <name type="synonym">Libellula fulva</name>
    <dbReference type="NCBI Taxonomy" id="123851"/>
    <lineage>
        <taxon>Eukaryota</taxon>
        <taxon>Metazoa</taxon>
        <taxon>Ecdysozoa</taxon>
        <taxon>Arthropoda</taxon>
        <taxon>Hexapoda</taxon>
        <taxon>Insecta</taxon>
        <taxon>Pterygota</taxon>
        <taxon>Palaeoptera</taxon>
        <taxon>Odonata</taxon>
        <taxon>Epiprocta</taxon>
        <taxon>Anisoptera</taxon>
        <taxon>Libelluloidea</taxon>
        <taxon>Libellulidae</taxon>
        <taxon>Ladona</taxon>
    </lineage>
</organism>
<dbReference type="EMBL" id="KZ312439">
    <property type="protein sequence ID" value="KAG8240222.1"/>
    <property type="molecule type" value="Genomic_DNA"/>
</dbReference>
<comment type="caution">
    <text evidence="2">The sequence shown here is derived from an EMBL/GenBank/DDBJ whole genome shotgun (WGS) entry which is preliminary data.</text>
</comment>